<dbReference type="AlphaFoldDB" id="A0A9P5S2Z4"/>
<feature type="compositionally biased region" description="Polar residues" evidence="6">
    <location>
        <begin position="77"/>
        <end position="111"/>
    </location>
</feature>
<dbReference type="InterPro" id="IPR036236">
    <property type="entry name" value="Znf_C2H2_sf"/>
</dbReference>
<dbReference type="GO" id="GO:0000978">
    <property type="term" value="F:RNA polymerase II cis-regulatory region sequence-specific DNA binding"/>
    <property type="evidence" value="ECO:0007669"/>
    <property type="project" value="TreeGrafter"/>
</dbReference>
<reference evidence="8" key="1">
    <citation type="journal article" date="2020" name="Fungal Divers.">
        <title>Resolving the Mortierellaceae phylogeny through synthesis of multi-gene phylogenetics and phylogenomics.</title>
        <authorList>
            <person name="Vandepol N."/>
            <person name="Liber J."/>
            <person name="Desiro A."/>
            <person name="Na H."/>
            <person name="Kennedy M."/>
            <person name="Barry K."/>
            <person name="Grigoriev I.V."/>
            <person name="Miller A.N."/>
            <person name="O'Donnell K."/>
            <person name="Stajich J.E."/>
            <person name="Bonito G."/>
        </authorList>
    </citation>
    <scope>NUCLEOTIDE SEQUENCE</scope>
    <source>
        <strain evidence="8">NRRL 6426</strain>
    </source>
</reference>
<evidence type="ECO:0000256" key="3">
    <source>
        <dbReference type="ARBA" id="ARBA00022771"/>
    </source>
</evidence>
<dbReference type="GO" id="GO:0000981">
    <property type="term" value="F:DNA-binding transcription factor activity, RNA polymerase II-specific"/>
    <property type="evidence" value="ECO:0007669"/>
    <property type="project" value="UniProtKB-ARBA"/>
</dbReference>
<feature type="region of interest" description="Disordered" evidence="6">
    <location>
        <begin position="337"/>
        <end position="388"/>
    </location>
</feature>
<keyword evidence="2" id="KW-0677">Repeat</keyword>
<dbReference type="SMART" id="SM00355">
    <property type="entry name" value="ZnF_C2H2"/>
    <property type="match status" value="2"/>
</dbReference>
<protein>
    <recommendedName>
        <fullName evidence="7">C2H2-type domain-containing protein</fullName>
    </recommendedName>
</protein>
<dbReference type="Pfam" id="PF00096">
    <property type="entry name" value="zf-C2H2"/>
    <property type="match status" value="1"/>
</dbReference>
<evidence type="ECO:0000256" key="2">
    <source>
        <dbReference type="ARBA" id="ARBA00022737"/>
    </source>
</evidence>
<organism evidence="8 9">
    <name type="scientific">Linnemannia schmuckeri</name>
    <dbReference type="NCBI Taxonomy" id="64567"/>
    <lineage>
        <taxon>Eukaryota</taxon>
        <taxon>Fungi</taxon>
        <taxon>Fungi incertae sedis</taxon>
        <taxon>Mucoromycota</taxon>
        <taxon>Mortierellomycotina</taxon>
        <taxon>Mortierellomycetes</taxon>
        <taxon>Mortierellales</taxon>
        <taxon>Mortierellaceae</taxon>
        <taxon>Linnemannia</taxon>
    </lineage>
</organism>
<dbReference type="PANTHER" id="PTHR23235:SF120">
    <property type="entry name" value="KRUPPEL-LIKE FACTOR 15"/>
    <property type="match status" value="1"/>
</dbReference>
<feature type="region of interest" description="Disordered" evidence="6">
    <location>
        <begin position="1"/>
        <end position="45"/>
    </location>
</feature>
<feature type="region of interest" description="Disordered" evidence="6">
    <location>
        <begin position="641"/>
        <end position="731"/>
    </location>
</feature>
<dbReference type="SUPFAM" id="SSF57667">
    <property type="entry name" value="beta-beta-alpha zinc fingers"/>
    <property type="match status" value="1"/>
</dbReference>
<feature type="compositionally biased region" description="Low complexity" evidence="6">
    <location>
        <begin position="1"/>
        <end position="16"/>
    </location>
</feature>
<dbReference type="Proteomes" id="UP000748756">
    <property type="component" value="Unassembled WGS sequence"/>
</dbReference>
<dbReference type="GO" id="GO:0008270">
    <property type="term" value="F:zinc ion binding"/>
    <property type="evidence" value="ECO:0007669"/>
    <property type="project" value="UniProtKB-KW"/>
</dbReference>
<evidence type="ECO:0000256" key="4">
    <source>
        <dbReference type="ARBA" id="ARBA00022833"/>
    </source>
</evidence>
<feature type="compositionally biased region" description="Basic residues" evidence="6">
    <location>
        <begin position="128"/>
        <end position="141"/>
    </location>
</feature>
<evidence type="ECO:0000313" key="8">
    <source>
        <dbReference type="EMBL" id="KAF9153826.1"/>
    </source>
</evidence>
<feature type="compositionally biased region" description="Basic and acidic residues" evidence="6">
    <location>
        <begin position="112"/>
        <end position="127"/>
    </location>
</feature>
<feature type="region of interest" description="Disordered" evidence="6">
    <location>
        <begin position="481"/>
        <end position="609"/>
    </location>
</feature>
<evidence type="ECO:0000259" key="7">
    <source>
        <dbReference type="PROSITE" id="PS50157"/>
    </source>
</evidence>
<feature type="compositionally biased region" description="Polar residues" evidence="6">
    <location>
        <begin position="222"/>
        <end position="233"/>
    </location>
</feature>
<feature type="compositionally biased region" description="Low complexity" evidence="6">
    <location>
        <begin position="29"/>
        <end position="40"/>
    </location>
</feature>
<gene>
    <name evidence="8" type="ORF">BG015_002543</name>
</gene>
<feature type="region of interest" description="Disordered" evidence="6">
    <location>
        <begin position="422"/>
        <end position="458"/>
    </location>
</feature>
<feature type="region of interest" description="Disordered" evidence="6">
    <location>
        <begin position="77"/>
        <end position="147"/>
    </location>
</feature>
<keyword evidence="1" id="KW-0479">Metal-binding</keyword>
<keyword evidence="3 5" id="KW-0863">Zinc-finger</keyword>
<dbReference type="Gene3D" id="3.30.160.60">
    <property type="entry name" value="Classic Zinc Finger"/>
    <property type="match status" value="2"/>
</dbReference>
<feature type="compositionally biased region" description="Low complexity" evidence="6">
    <location>
        <begin position="657"/>
        <end position="697"/>
    </location>
</feature>
<accession>A0A9P5S2Z4</accession>
<dbReference type="PANTHER" id="PTHR23235">
    <property type="entry name" value="KRUEPPEL-LIKE TRANSCRIPTION FACTOR"/>
    <property type="match status" value="1"/>
</dbReference>
<evidence type="ECO:0000256" key="1">
    <source>
        <dbReference type="ARBA" id="ARBA00022723"/>
    </source>
</evidence>
<name>A0A9P5S2Z4_9FUNG</name>
<comment type="caution">
    <text evidence="8">The sequence shown here is derived from an EMBL/GenBank/DDBJ whole genome shotgun (WGS) entry which is preliminary data.</text>
</comment>
<dbReference type="PROSITE" id="PS50157">
    <property type="entry name" value="ZINC_FINGER_C2H2_2"/>
    <property type="match status" value="2"/>
</dbReference>
<feature type="compositionally biased region" description="Low complexity" evidence="6">
    <location>
        <begin position="422"/>
        <end position="441"/>
    </location>
</feature>
<feature type="compositionally biased region" description="Low complexity" evidence="6">
    <location>
        <begin position="175"/>
        <end position="209"/>
    </location>
</feature>
<feature type="compositionally biased region" description="Low complexity" evidence="6">
    <location>
        <begin position="534"/>
        <end position="555"/>
    </location>
</feature>
<evidence type="ECO:0000313" key="9">
    <source>
        <dbReference type="Proteomes" id="UP000748756"/>
    </source>
</evidence>
<proteinExistence type="predicted"/>
<dbReference type="EMBL" id="JAAAUQ010000151">
    <property type="protein sequence ID" value="KAF9153826.1"/>
    <property type="molecule type" value="Genomic_DNA"/>
</dbReference>
<keyword evidence="4" id="KW-0862">Zinc</keyword>
<evidence type="ECO:0000256" key="5">
    <source>
        <dbReference type="PROSITE-ProRule" id="PRU00042"/>
    </source>
</evidence>
<feature type="compositionally biased region" description="Basic and acidic residues" evidence="6">
    <location>
        <begin position="575"/>
        <end position="585"/>
    </location>
</feature>
<feature type="region of interest" description="Disordered" evidence="6">
    <location>
        <begin position="175"/>
        <end position="246"/>
    </location>
</feature>
<feature type="domain" description="C2H2-type" evidence="7">
    <location>
        <begin position="256"/>
        <end position="285"/>
    </location>
</feature>
<evidence type="ECO:0000256" key="6">
    <source>
        <dbReference type="SAM" id="MobiDB-lite"/>
    </source>
</evidence>
<keyword evidence="9" id="KW-1185">Reference proteome</keyword>
<dbReference type="InterPro" id="IPR013087">
    <property type="entry name" value="Znf_C2H2_type"/>
</dbReference>
<dbReference type="OrthoDB" id="6365676at2759"/>
<sequence>MSTASTLPALSSPSPAHTFHNHVHRPARVSSQPQSPVQPSFSNMDGVDVDMAMHQQSKRMAGLSITNATGTKVSILNDSSTELGPSSGRTSVPQSPLLSNSPRDITSYPHNNSDEHNFSASAHDHNPHHNHNQQQKPPHRQHAQDAPYDAARLSSLTNASTPIYSAEELAASQSSLASSSSDSKTLIPGSQRSRSLSGSSKLSPTISSSAGPATPTYPFFTRSYSEDGTSEDPSSGRRMSDPASDTGLAGVVKRKYSCTYPGCNKCFTTSGHLARHNRIHTGERNFSCLMPGCPSKFSRQDNMMQHYRTHISAKSRRGMPKKHDYYALGLAANHSQEVLSSREHSPAVHLAKMNSSRQGSRQNSPPRFSPFDRSNSVDNPSSRNSAEFHIPGGVLRHKSSGILQTHQHHTPLPHFNVQAMSMTQQHGQSGQGSPAQGSMPSPLTPNAGHPSGYHHQPAYVSHSHLSSSKYAVDISRHPYAHRSDAALASPTSPMTQDAERMEGVAPSLDQDRPYHHHHHGQYAEVQQHPSPGHYQQQYSSQKQYQRRSSSPQVHVGHVHGHNGNGFQLPPLSLHNQERLASERGSGHLHHHVPMPPSPQSTPQTPTTKYRFDPIQDCLQQEKYQQREHCEQREQQYDHHGRFHPYSLNEPQEDEDGSSTTARSSIISSKSSITSLSSASSLSLTGSNRSSAHGSHSYSHQHKQQQHHPLQQEQHHQQQQSSNSRQETELSGLDHLAQIVTTYG</sequence>
<dbReference type="PROSITE" id="PS00028">
    <property type="entry name" value="ZINC_FINGER_C2H2_1"/>
    <property type="match status" value="2"/>
</dbReference>
<feature type="domain" description="C2H2-type" evidence="7">
    <location>
        <begin position="286"/>
        <end position="315"/>
    </location>
</feature>
<feature type="compositionally biased region" description="Polar residues" evidence="6">
    <location>
        <begin position="353"/>
        <end position="385"/>
    </location>
</feature>
<feature type="compositionally biased region" description="Low complexity" evidence="6">
    <location>
        <begin position="706"/>
        <end position="724"/>
    </location>
</feature>
<dbReference type="FunFam" id="3.30.160.60:FF:000072">
    <property type="entry name" value="zinc finger protein 143 isoform X1"/>
    <property type="match status" value="1"/>
</dbReference>